<comment type="pathway">
    <text evidence="2">Cofactor biosynthesis; ubiquinone biosynthesis.</text>
</comment>
<dbReference type="SUPFAM" id="SSF51905">
    <property type="entry name" value="FAD/NAD(P)-binding domain"/>
    <property type="match status" value="1"/>
</dbReference>
<dbReference type="RefSeq" id="WP_076969641.1">
    <property type="nucleotide sequence ID" value="NZ_LVWB01000013.1"/>
</dbReference>
<dbReference type="Gene3D" id="3.50.50.60">
    <property type="entry name" value="FAD/NAD(P)-binding domain"/>
    <property type="match status" value="2"/>
</dbReference>
<dbReference type="GO" id="GO:0006744">
    <property type="term" value="P:ubiquinone biosynthetic process"/>
    <property type="evidence" value="ECO:0007669"/>
    <property type="project" value="UniProtKB-UniPathway"/>
</dbReference>
<evidence type="ECO:0000256" key="6">
    <source>
        <dbReference type="ARBA" id="ARBA00023002"/>
    </source>
</evidence>
<dbReference type="GO" id="GO:0071949">
    <property type="term" value="F:FAD binding"/>
    <property type="evidence" value="ECO:0007669"/>
    <property type="project" value="InterPro"/>
</dbReference>
<dbReference type="PANTHER" id="PTHR43876:SF7">
    <property type="entry name" value="UBIQUINONE BIOSYNTHESIS MONOOXYGENASE COQ6, MITOCHONDRIAL"/>
    <property type="match status" value="1"/>
</dbReference>
<evidence type="ECO:0000256" key="4">
    <source>
        <dbReference type="ARBA" id="ARBA00022630"/>
    </source>
</evidence>
<dbReference type="PANTHER" id="PTHR43876">
    <property type="entry name" value="UBIQUINONE BIOSYNTHESIS MONOOXYGENASE COQ6, MITOCHONDRIAL"/>
    <property type="match status" value="1"/>
</dbReference>
<dbReference type="NCBIfam" id="TIGR01988">
    <property type="entry name" value="Ubi-OHases"/>
    <property type="match status" value="1"/>
</dbReference>
<evidence type="ECO:0000256" key="3">
    <source>
        <dbReference type="ARBA" id="ARBA00005349"/>
    </source>
</evidence>
<dbReference type="InterPro" id="IPR010971">
    <property type="entry name" value="UbiH/COQ6"/>
</dbReference>
<dbReference type="InterPro" id="IPR036188">
    <property type="entry name" value="FAD/NAD-bd_sf"/>
</dbReference>
<comment type="caution">
    <text evidence="9">The sequence shown here is derived from an EMBL/GenBank/DDBJ whole genome shotgun (WGS) entry which is preliminary data.</text>
</comment>
<dbReference type="InterPro" id="IPR002938">
    <property type="entry name" value="FAD-bd"/>
</dbReference>
<gene>
    <name evidence="9" type="ORF">AYO25_04380</name>
</gene>
<comment type="cofactor">
    <cofactor evidence="1">
        <name>FAD</name>
        <dbReference type="ChEBI" id="CHEBI:57692"/>
    </cofactor>
</comment>
<dbReference type="UniPathway" id="UPA00232"/>
<reference evidence="9 10" key="1">
    <citation type="journal article" date="2017" name="PLoS ONE">
        <title>Genomic sequence of 'Candidatus Liberibacter solanacearum' haplotype C and its comparison with haplotype A and B genomes.</title>
        <authorList>
            <person name="Wang J."/>
            <person name="Haapalainen M."/>
            <person name="Schott T."/>
            <person name="Thompson S.M."/>
            <person name="Smith G.R."/>
            <person name="Nissinen A.I."/>
            <person name="Pirhonen M."/>
        </authorList>
    </citation>
    <scope>NUCLEOTIDE SEQUENCE [LARGE SCALE GENOMIC DNA]</scope>
    <source>
        <strain evidence="9 10">FIN111</strain>
    </source>
</reference>
<name>A0A1V2N7D2_9HYPH</name>
<dbReference type="GO" id="GO:0004497">
    <property type="term" value="F:monooxygenase activity"/>
    <property type="evidence" value="ECO:0007669"/>
    <property type="project" value="UniProtKB-KW"/>
</dbReference>
<dbReference type="AlphaFoldDB" id="A0A1V2N7D2"/>
<organism evidence="9 10">
    <name type="scientific">Candidatus Liberibacter solanacearum</name>
    <dbReference type="NCBI Taxonomy" id="556287"/>
    <lineage>
        <taxon>Bacteria</taxon>
        <taxon>Pseudomonadati</taxon>
        <taxon>Pseudomonadota</taxon>
        <taxon>Alphaproteobacteria</taxon>
        <taxon>Hyphomicrobiales</taxon>
        <taxon>Rhizobiaceae</taxon>
        <taxon>Liberibacter</taxon>
    </lineage>
</organism>
<evidence type="ECO:0000256" key="2">
    <source>
        <dbReference type="ARBA" id="ARBA00004749"/>
    </source>
</evidence>
<dbReference type="Proteomes" id="UP000189542">
    <property type="component" value="Unassembled WGS sequence"/>
</dbReference>
<comment type="similarity">
    <text evidence="3">Belongs to the UbiH/COQ6 family.</text>
</comment>
<evidence type="ECO:0000313" key="9">
    <source>
        <dbReference type="EMBL" id="ONI58806.1"/>
    </source>
</evidence>
<keyword evidence="6" id="KW-0560">Oxidoreductase</keyword>
<keyword evidence="5" id="KW-0274">FAD</keyword>
<dbReference type="OrthoDB" id="9796623at2"/>
<protein>
    <submittedName>
        <fullName evidence="9">2-octaprenyl-6-methoxyphenyl hydroxylase</fullName>
    </submittedName>
</protein>
<dbReference type="InterPro" id="IPR051205">
    <property type="entry name" value="UbiH/COQ6_monooxygenase"/>
</dbReference>
<feature type="domain" description="FAD-binding" evidence="8">
    <location>
        <begin position="4"/>
        <end position="310"/>
    </location>
</feature>
<evidence type="ECO:0000259" key="8">
    <source>
        <dbReference type="Pfam" id="PF01494"/>
    </source>
</evidence>
<proteinExistence type="inferred from homology"/>
<evidence type="ECO:0000256" key="1">
    <source>
        <dbReference type="ARBA" id="ARBA00001974"/>
    </source>
</evidence>
<evidence type="ECO:0000256" key="5">
    <source>
        <dbReference type="ARBA" id="ARBA00022827"/>
    </source>
</evidence>
<evidence type="ECO:0000256" key="7">
    <source>
        <dbReference type="ARBA" id="ARBA00023033"/>
    </source>
</evidence>
<evidence type="ECO:0000313" key="10">
    <source>
        <dbReference type="Proteomes" id="UP000189542"/>
    </source>
</evidence>
<dbReference type="GO" id="GO:0016705">
    <property type="term" value="F:oxidoreductase activity, acting on paired donors, with incorporation or reduction of molecular oxygen"/>
    <property type="evidence" value="ECO:0007669"/>
    <property type="project" value="InterPro"/>
</dbReference>
<dbReference type="Pfam" id="PF01494">
    <property type="entry name" value="FAD_binding_3"/>
    <property type="match status" value="1"/>
</dbReference>
<dbReference type="EMBL" id="LVWB01000013">
    <property type="protein sequence ID" value="ONI58806.1"/>
    <property type="molecule type" value="Genomic_DNA"/>
</dbReference>
<accession>A0A1V2N7D2</accession>
<sequence>MNRFDVIIIGGGLIGFIAALGSARKGLLTALVSPSSSFQDLRTTMLMNEGIGFLKDIEVWNSIQHIAEPVSSFKLVDITGYLIKAPDSVFQSTEIGLDAFGYNIPNHALMEVLDEVISQNSLIHCFNASADKVKVEEKEVTVTLSTGEQIIGRLLVGSDGRNSLVRRQMGFRQKKWSYSQKALVLNFKHSKPHNGLCVELHKPLGTVTQIPMGGNCSSLVWIMESQEADFYLKLPWNEISRRLEQYLFSAVGKIEVITEVQGFPLSGMISYCLGKNRVVLIGEAAHALPPICGQGLNLSMRDIIVLLDLLQENKSSFQNIGNRFHSIRRGDVIKRTVFTDLFNRSLFVNYPLLQILRTGTFHMLNTIKPLRQKIMRQSLFLRDL</sequence>
<dbReference type="PRINTS" id="PR00420">
    <property type="entry name" value="RNGMNOXGNASE"/>
</dbReference>
<keyword evidence="4" id="KW-0285">Flavoprotein</keyword>
<keyword evidence="7" id="KW-0503">Monooxygenase</keyword>